<dbReference type="EMBL" id="AAOE01000035">
    <property type="protein sequence ID" value="EAR07676.1"/>
    <property type="molecule type" value="Genomic_DNA"/>
</dbReference>
<reference evidence="1 2" key="1">
    <citation type="submission" date="2006-02" db="EMBL/GenBank/DDBJ databases">
        <authorList>
            <person name="Pinhassi J."/>
            <person name="Pedros-Alio C."/>
            <person name="Ferriera S."/>
            <person name="Johnson J."/>
            <person name="Kravitz S."/>
            <person name="Halpern A."/>
            <person name="Remington K."/>
            <person name="Beeson K."/>
            <person name="Tran B."/>
            <person name="Rogers Y.-H."/>
            <person name="Friedman R."/>
            <person name="Venter J.C."/>
        </authorList>
    </citation>
    <scope>NUCLEOTIDE SEQUENCE [LARGE SCALE GENOMIC DNA]</scope>
    <source>
        <strain evidence="1 2">MED297</strain>
    </source>
</reference>
<comment type="caution">
    <text evidence="1">The sequence shown here is derived from an EMBL/GenBank/DDBJ whole genome shotgun (WGS) entry which is preliminary data.</text>
</comment>
<keyword evidence="2" id="KW-1185">Reference proteome</keyword>
<organism evidence="1 2">
    <name type="scientific">Reinekea blandensis MED297</name>
    <dbReference type="NCBI Taxonomy" id="314283"/>
    <lineage>
        <taxon>Bacteria</taxon>
        <taxon>Pseudomonadati</taxon>
        <taxon>Pseudomonadota</taxon>
        <taxon>Gammaproteobacteria</taxon>
        <taxon>Oceanospirillales</taxon>
        <taxon>Saccharospirillaceae</taxon>
        <taxon>Reinekea</taxon>
    </lineage>
</organism>
<protein>
    <submittedName>
        <fullName evidence="1">Uncharacterized protein</fullName>
    </submittedName>
</protein>
<dbReference type="Proteomes" id="UP000005953">
    <property type="component" value="Unassembled WGS sequence"/>
</dbReference>
<accession>A4BJN6</accession>
<proteinExistence type="predicted"/>
<name>A4BJN6_9GAMM</name>
<gene>
    <name evidence="1" type="ORF">MED297_06539</name>
</gene>
<dbReference type="HOGENOM" id="CLU_1634021_0_0_6"/>
<evidence type="ECO:0000313" key="2">
    <source>
        <dbReference type="Proteomes" id="UP000005953"/>
    </source>
</evidence>
<dbReference type="AlphaFoldDB" id="A4BJN6"/>
<sequence>MIKGAFSLTGPIAKIEDAQTIKFGQKNVAETIISTLDGAVDDIVNQTTFNSLISLAYKDIHERPNQPLFIAGEALCNFYIQSGQADKAIEFSTKVINREYAASGHGNLDSKYSSYFEFVSNQIPETFDEYIAPIRKPRPRLSPEHARLVGTSRPHLKNRKAF</sequence>
<evidence type="ECO:0000313" key="1">
    <source>
        <dbReference type="EMBL" id="EAR07676.1"/>
    </source>
</evidence>